<dbReference type="OrthoDB" id="9762883at2"/>
<organism evidence="3 4">
    <name type="scientific">Oceanicoccus sagamiensis</name>
    <dbReference type="NCBI Taxonomy" id="716816"/>
    <lineage>
        <taxon>Bacteria</taxon>
        <taxon>Pseudomonadati</taxon>
        <taxon>Pseudomonadota</taxon>
        <taxon>Gammaproteobacteria</taxon>
        <taxon>Cellvibrionales</taxon>
        <taxon>Spongiibacteraceae</taxon>
        <taxon>Oceanicoccus</taxon>
    </lineage>
</organism>
<evidence type="ECO:0000313" key="4">
    <source>
        <dbReference type="Proteomes" id="UP000193450"/>
    </source>
</evidence>
<dbReference type="EMBL" id="CP019343">
    <property type="protein sequence ID" value="ARN73377.1"/>
    <property type="molecule type" value="Genomic_DNA"/>
</dbReference>
<feature type="signal peptide" evidence="1">
    <location>
        <begin position="1"/>
        <end position="21"/>
    </location>
</feature>
<evidence type="ECO:0000259" key="2">
    <source>
        <dbReference type="Pfam" id="PF00905"/>
    </source>
</evidence>
<dbReference type="Proteomes" id="UP000193450">
    <property type="component" value="Chromosome"/>
</dbReference>
<evidence type="ECO:0000313" key="3">
    <source>
        <dbReference type="EMBL" id="ARN73377.1"/>
    </source>
</evidence>
<dbReference type="InterPro" id="IPR012338">
    <property type="entry name" value="Beta-lactam/transpept-like"/>
</dbReference>
<dbReference type="KEGG" id="osg:BST96_04185"/>
<feature type="domain" description="Penicillin-binding protein transpeptidase" evidence="2">
    <location>
        <begin position="64"/>
        <end position="257"/>
    </location>
</feature>
<dbReference type="Pfam" id="PF00905">
    <property type="entry name" value="Transpeptidase"/>
    <property type="match status" value="1"/>
</dbReference>
<dbReference type="InterPro" id="IPR001460">
    <property type="entry name" value="PCN-bd_Tpept"/>
</dbReference>
<dbReference type="NCBIfam" id="NF012161">
    <property type="entry name" value="bla_class_D_main"/>
    <property type="match status" value="1"/>
</dbReference>
<gene>
    <name evidence="3" type="ORF">BST96_04185</name>
</gene>
<dbReference type="SUPFAM" id="SSF56601">
    <property type="entry name" value="beta-lactamase/transpeptidase-like"/>
    <property type="match status" value="1"/>
</dbReference>
<keyword evidence="1" id="KW-0732">Signal</keyword>
<dbReference type="RefSeq" id="WP_085757488.1">
    <property type="nucleotide sequence ID" value="NZ_CP019343.1"/>
</dbReference>
<dbReference type="AlphaFoldDB" id="A0A1X9NEK9"/>
<feature type="chain" id="PRO_5013208450" description="Penicillin-binding protein transpeptidase domain-containing protein" evidence="1">
    <location>
        <begin position="22"/>
        <end position="266"/>
    </location>
</feature>
<evidence type="ECO:0000256" key="1">
    <source>
        <dbReference type="SAM" id="SignalP"/>
    </source>
</evidence>
<dbReference type="STRING" id="716816.BST96_04185"/>
<dbReference type="GO" id="GO:0008658">
    <property type="term" value="F:penicillin binding"/>
    <property type="evidence" value="ECO:0007669"/>
    <property type="project" value="InterPro"/>
</dbReference>
<sequence>MLIKSGFLLAAVFFFSSPGYGQGNIVERSDWVQYFEQFAAKGTIVVVDERGTYPRNWVFDHSRALKRFSPASTYKIPHTLFALDAGVVQDEFQVFQWDGANRDYKLHNQNQDLRSAMKYSTAWVYEQLAKKIGKKRSQRYLMEIDYGNKDAYTSSGNYWVDGNLAISAYEQIDFLKKVYNEQLPFSTEHHGIVKHIMLVEQGDDWRLCAKTGWEGRYGWWVGWVEWPTGPVFFALNIDTPNRKEDLYKREAIVRVVLQSLYALPSE</sequence>
<keyword evidence="4" id="KW-1185">Reference proteome</keyword>
<accession>A0A1X9NEK9</accession>
<reference evidence="3 4" key="1">
    <citation type="submission" date="2016-11" db="EMBL/GenBank/DDBJ databases">
        <title>Trade-off between light-utilization and light-protection in marine flavobacteria.</title>
        <authorList>
            <person name="Kumagai Y."/>
        </authorList>
    </citation>
    <scope>NUCLEOTIDE SEQUENCE [LARGE SCALE GENOMIC DNA]</scope>
    <source>
        <strain evidence="3 4">NBRC 107125</strain>
    </source>
</reference>
<protein>
    <recommendedName>
        <fullName evidence="2">Penicillin-binding protein transpeptidase domain-containing protein</fullName>
    </recommendedName>
</protein>
<proteinExistence type="predicted"/>
<name>A0A1X9NEK9_9GAMM</name>
<dbReference type="Gene3D" id="3.40.710.10">
    <property type="entry name" value="DD-peptidase/beta-lactamase superfamily"/>
    <property type="match status" value="1"/>
</dbReference>